<keyword evidence="8" id="KW-0519">Myristate</keyword>
<dbReference type="SMART" id="SM00184">
    <property type="entry name" value="RING"/>
    <property type="match status" value="1"/>
</dbReference>
<feature type="region of interest" description="Disordered" evidence="18">
    <location>
        <begin position="145"/>
        <end position="178"/>
    </location>
</feature>
<dbReference type="PROSITE" id="PS50178">
    <property type="entry name" value="ZF_FYVE"/>
    <property type="match status" value="1"/>
</dbReference>
<dbReference type="PANTHER" id="PTHR46661:SF4">
    <property type="entry name" value="RING-TYPE DOMAIN-CONTAINING PROTEIN"/>
    <property type="match status" value="1"/>
</dbReference>
<keyword evidence="9" id="KW-0479">Metal-binding</keyword>
<keyword evidence="14" id="KW-0472">Membrane</keyword>
<dbReference type="SUPFAM" id="SSF57903">
    <property type="entry name" value="FYVE/PHD zinc finger"/>
    <property type="match status" value="1"/>
</dbReference>
<proteinExistence type="predicted"/>
<dbReference type="GO" id="GO:0061630">
    <property type="term" value="F:ubiquitin protein ligase activity"/>
    <property type="evidence" value="ECO:0007669"/>
    <property type="project" value="UniProtKB-EC"/>
</dbReference>
<evidence type="ECO:0000256" key="15">
    <source>
        <dbReference type="ARBA" id="ARBA00023228"/>
    </source>
</evidence>
<dbReference type="Proteomes" id="UP000799538">
    <property type="component" value="Unassembled WGS sequence"/>
</dbReference>
<name>A0A6A6GGL4_9PEZI</name>
<keyword evidence="7" id="KW-0808">Transferase</keyword>
<feature type="region of interest" description="Disordered" evidence="18">
    <location>
        <begin position="381"/>
        <end position="415"/>
    </location>
</feature>
<feature type="compositionally biased region" description="Basic and acidic residues" evidence="18">
    <location>
        <begin position="153"/>
        <end position="166"/>
    </location>
</feature>
<dbReference type="GO" id="GO:0043161">
    <property type="term" value="P:proteasome-mediated ubiquitin-dependent protein catabolic process"/>
    <property type="evidence" value="ECO:0007669"/>
    <property type="project" value="TreeGrafter"/>
</dbReference>
<keyword evidence="13" id="KW-0862">Zinc</keyword>
<dbReference type="GO" id="GO:0008270">
    <property type="term" value="F:zinc ion binding"/>
    <property type="evidence" value="ECO:0007669"/>
    <property type="project" value="UniProtKB-KW"/>
</dbReference>
<feature type="region of interest" description="Disordered" evidence="18">
    <location>
        <begin position="207"/>
        <end position="238"/>
    </location>
</feature>
<dbReference type="InterPro" id="IPR001841">
    <property type="entry name" value="Znf_RING"/>
</dbReference>
<evidence type="ECO:0000256" key="18">
    <source>
        <dbReference type="SAM" id="MobiDB-lite"/>
    </source>
</evidence>
<comment type="pathway">
    <text evidence="5">Protein modification; protein ubiquitination.</text>
</comment>
<keyword evidence="11 17" id="KW-0863">Zinc-finger</keyword>
<feature type="compositionally biased region" description="Polar residues" evidence="18">
    <location>
        <begin position="388"/>
        <end position="404"/>
    </location>
</feature>
<evidence type="ECO:0000256" key="12">
    <source>
        <dbReference type="ARBA" id="ARBA00022786"/>
    </source>
</evidence>
<feature type="region of interest" description="Disordered" evidence="18">
    <location>
        <begin position="267"/>
        <end position="311"/>
    </location>
</feature>
<protein>
    <recommendedName>
        <fullName evidence="6">RING-type E3 ubiquitin transferase</fullName>
        <ecNumber evidence="6">2.3.2.27</ecNumber>
    </recommendedName>
</protein>
<evidence type="ECO:0000256" key="10">
    <source>
        <dbReference type="ARBA" id="ARBA00022753"/>
    </source>
</evidence>
<evidence type="ECO:0000256" key="17">
    <source>
        <dbReference type="PROSITE-ProRule" id="PRU00175"/>
    </source>
</evidence>
<evidence type="ECO:0000313" key="21">
    <source>
        <dbReference type="EMBL" id="KAF2224747.1"/>
    </source>
</evidence>
<evidence type="ECO:0000259" key="20">
    <source>
        <dbReference type="PROSITE" id="PS50178"/>
    </source>
</evidence>
<dbReference type="GO" id="GO:0070936">
    <property type="term" value="P:protein K48-linked ubiquitination"/>
    <property type="evidence" value="ECO:0007669"/>
    <property type="project" value="TreeGrafter"/>
</dbReference>
<sequence>MAVRSGSVVLPEWQDDSEVNACPICKRTFHFLFRKHHCRRCGRIICDQCSPHRITIPRQYIVRPPWESFRPHITTGDEEDLESSNPALGGGETVRVCNPCVPDPNYGPPPQQGEDISEGSRANFNDGTAFTIPPYDYQQDSQRALTFHSPQRATDRTYPDRYRSTRDPTSPTRRAQDARVYYSRRSNSGSVPAHQVLDERFRQRAYRTSSDAPNQPYDPATAEGGPPMPHGSRPIPGIVLARGARPQPRIPSGSAPPAYTRIFEQTGPSWEQSPSRPRPTGRRQVPVQVREEDECPVCGTHDPPFGASGDQGLRERHIEECINSHLQFSSPSRSTPVQVSDIAESSTQTTQPSDDATSEQLPGPGSFIAARLPFLASFSSSPASSSANVPTQSPVGTPQRSGSVRTRPRGHTNQQRMLVYHATEKDCFDEAGNAQECIICFEDFEVGEDMGRLECLCKFHRKCIRGWWESAGQPGVPGARWGSCPTHTLQTY</sequence>
<feature type="region of interest" description="Disordered" evidence="18">
    <location>
        <begin position="325"/>
        <end position="365"/>
    </location>
</feature>
<feature type="domain" description="FYVE-type" evidence="20">
    <location>
        <begin position="16"/>
        <end position="105"/>
    </location>
</feature>
<dbReference type="GO" id="GO:0016020">
    <property type="term" value="C:membrane"/>
    <property type="evidence" value="ECO:0007669"/>
    <property type="project" value="UniProtKB-SubCell"/>
</dbReference>
<evidence type="ECO:0000256" key="14">
    <source>
        <dbReference type="ARBA" id="ARBA00023136"/>
    </source>
</evidence>
<keyword evidence="22" id="KW-1185">Reference proteome</keyword>
<keyword evidence="15" id="KW-0458">Lysosome</keyword>
<dbReference type="PANTHER" id="PTHR46661">
    <property type="entry name" value="E3 UBIQUITIN-PROTEIN LIGASE ZNRF1-LIKE PROTEIN"/>
    <property type="match status" value="1"/>
</dbReference>
<keyword evidence="16" id="KW-0449">Lipoprotein</keyword>
<evidence type="ECO:0000256" key="8">
    <source>
        <dbReference type="ARBA" id="ARBA00022707"/>
    </source>
</evidence>
<reference evidence="22" key="1">
    <citation type="journal article" date="2020" name="Stud. Mycol.">
        <title>101 Dothideomycetes genomes: A test case for predicting lifestyles and emergence of pathogens.</title>
        <authorList>
            <person name="Haridas S."/>
            <person name="Albert R."/>
            <person name="Binder M."/>
            <person name="Bloem J."/>
            <person name="LaButti K."/>
            <person name="Salamov A."/>
            <person name="Andreopoulos B."/>
            <person name="Baker S."/>
            <person name="Barry K."/>
            <person name="Bills G."/>
            <person name="Bluhm B."/>
            <person name="Cannon C."/>
            <person name="Castanera R."/>
            <person name="Culley D."/>
            <person name="Daum C."/>
            <person name="Ezra D."/>
            <person name="Gonzalez J."/>
            <person name="Henrissat B."/>
            <person name="Kuo A."/>
            <person name="Liang C."/>
            <person name="Lipzen A."/>
            <person name="Lutzoni F."/>
            <person name="Magnuson J."/>
            <person name="Mondo S."/>
            <person name="Nolan M."/>
            <person name="Ohm R."/>
            <person name="Pangilinan J."/>
            <person name="Park H.-J."/>
            <person name="Ramirez L."/>
            <person name="Alfaro M."/>
            <person name="Sun H."/>
            <person name="Tritt A."/>
            <person name="Yoshinaga Y."/>
            <person name="Zwiers L.-H."/>
            <person name="Turgeon B."/>
            <person name="Goodwin S."/>
            <person name="Spatafora J."/>
            <person name="Crous P."/>
            <person name="Grigoriev I."/>
        </authorList>
    </citation>
    <scope>NUCLEOTIDE SEQUENCE [LARGE SCALE GENOMIC DNA]</scope>
    <source>
        <strain evidence="22">CECT 20119</strain>
    </source>
</reference>
<dbReference type="InterPro" id="IPR000306">
    <property type="entry name" value="Znf_FYVE"/>
</dbReference>
<dbReference type="Pfam" id="PF13639">
    <property type="entry name" value="zf-RING_2"/>
    <property type="match status" value="1"/>
</dbReference>
<dbReference type="CDD" id="cd16489">
    <property type="entry name" value="mRING-CH-C4HC2H_ZNRF"/>
    <property type="match status" value="1"/>
</dbReference>
<feature type="domain" description="RING-type" evidence="19">
    <location>
        <begin position="437"/>
        <end position="488"/>
    </location>
</feature>
<dbReference type="InterPro" id="IPR051878">
    <property type="entry name" value="ZNRF_ubiq-protein_ligase"/>
</dbReference>
<evidence type="ECO:0000256" key="6">
    <source>
        <dbReference type="ARBA" id="ARBA00012483"/>
    </source>
</evidence>
<evidence type="ECO:0000256" key="16">
    <source>
        <dbReference type="ARBA" id="ARBA00023288"/>
    </source>
</evidence>
<dbReference type="InterPro" id="IPR011011">
    <property type="entry name" value="Znf_FYVE_PHD"/>
</dbReference>
<dbReference type="InterPro" id="IPR013083">
    <property type="entry name" value="Znf_RING/FYVE/PHD"/>
</dbReference>
<feature type="compositionally biased region" description="Polar residues" evidence="18">
    <location>
        <begin position="325"/>
        <end position="360"/>
    </location>
</feature>
<comment type="subcellular location">
    <subcellularLocation>
        <location evidence="3">Endosome</location>
    </subcellularLocation>
    <subcellularLocation>
        <location evidence="4">Lysosome</location>
    </subcellularLocation>
    <subcellularLocation>
        <location evidence="2">Membrane</location>
        <topology evidence="2">Peripheral membrane protein</topology>
    </subcellularLocation>
</comment>
<dbReference type="PROSITE" id="PS50089">
    <property type="entry name" value="ZF_RING_2"/>
    <property type="match status" value="1"/>
</dbReference>
<dbReference type="AlphaFoldDB" id="A0A6A6GGL4"/>
<evidence type="ECO:0000256" key="4">
    <source>
        <dbReference type="ARBA" id="ARBA00004371"/>
    </source>
</evidence>
<evidence type="ECO:0000256" key="2">
    <source>
        <dbReference type="ARBA" id="ARBA00004170"/>
    </source>
</evidence>
<dbReference type="CDD" id="cd15737">
    <property type="entry name" value="FYVE2_Vac1p_like"/>
    <property type="match status" value="1"/>
</dbReference>
<keyword evidence="10" id="KW-0967">Endosome</keyword>
<dbReference type="Pfam" id="PF01363">
    <property type="entry name" value="FYVE"/>
    <property type="match status" value="1"/>
</dbReference>
<accession>A0A6A6GGL4</accession>
<dbReference type="InterPro" id="IPR017455">
    <property type="entry name" value="Znf_FYVE-rel"/>
</dbReference>
<evidence type="ECO:0000313" key="22">
    <source>
        <dbReference type="Proteomes" id="UP000799538"/>
    </source>
</evidence>
<evidence type="ECO:0000256" key="9">
    <source>
        <dbReference type="ARBA" id="ARBA00022723"/>
    </source>
</evidence>
<dbReference type="EC" id="2.3.2.27" evidence="6"/>
<evidence type="ECO:0000256" key="5">
    <source>
        <dbReference type="ARBA" id="ARBA00004906"/>
    </source>
</evidence>
<dbReference type="Gene3D" id="3.30.40.10">
    <property type="entry name" value="Zinc/RING finger domain, C3HC4 (zinc finger)"/>
    <property type="match status" value="2"/>
</dbReference>
<organism evidence="21 22">
    <name type="scientific">Elsinoe ampelina</name>
    <dbReference type="NCBI Taxonomy" id="302913"/>
    <lineage>
        <taxon>Eukaryota</taxon>
        <taxon>Fungi</taxon>
        <taxon>Dikarya</taxon>
        <taxon>Ascomycota</taxon>
        <taxon>Pezizomycotina</taxon>
        <taxon>Dothideomycetes</taxon>
        <taxon>Dothideomycetidae</taxon>
        <taxon>Myriangiales</taxon>
        <taxon>Elsinoaceae</taxon>
        <taxon>Elsinoe</taxon>
    </lineage>
</organism>
<gene>
    <name evidence="21" type="ORF">BDZ85DRAFT_259008</name>
</gene>
<evidence type="ECO:0000256" key="3">
    <source>
        <dbReference type="ARBA" id="ARBA00004177"/>
    </source>
</evidence>
<dbReference type="GO" id="GO:0005768">
    <property type="term" value="C:endosome"/>
    <property type="evidence" value="ECO:0007669"/>
    <property type="project" value="UniProtKB-SubCell"/>
</dbReference>
<keyword evidence="12" id="KW-0833">Ubl conjugation pathway</keyword>
<dbReference type="EMBL" id="ML992504">
    <property type="protein sequence ID" value="KAF2224747.1"/>
    <property type="molecule type" value="Genomic_DNA"/>
</dbReference>
<comment type="catalytic activity">
    <reaction evidence="1">
        <text>S-ubiquitinyl-[E2 ubiquitin-conjugating enzyme]-L-cysteine + [acceptor protein]-L-lysine = [E2 ubiquitin-conjugating enzyme]-L-cysteine + N(6)-ubiquitinyl-[acceptor protein]-L-lysine.</text>
        <dbReference type="EC" id="2.3.2.27"/>
    </reaction>
</comment>
<evidence type="ECO:0000256" key="11">
    <source>
        <dbReference type="ARBA" id="ARBA00022771"/>
    </source>
</evidence>
<evidence type="ECO:0000256" key="13">
    <source>
        <dbReference type="ARBA" id="ARBA00022833"/>
    </source>
</evidence>
<dbReference type="OrthoDB" id="660555at2759"/>
<evidence type="ECO:0000256" key="1">
    <source>
        <dbReference type="ARBA" id="ARBA00000900"/>
    </source>
</evidence>
<evidence type="ECO:0000256" key="7">
    <source>
        <dbReference type="ARBA" id="ARBA00022679"/>
    </source>
</evidence>
<evidence type="ECO:0000259" key="19">
    <source>
        <dbReference type="PROSITE" id="PS50089"/>
    </source>
</evidence>
<dbReference type="SMART" id="SM00064">
    <property type="entry name" value="FYVE"/>
    <property type="match status" value="1"/>
</dbReference>
<dbReference type="SUPFAM" id="SSF57850">
    <property type="entry name" value="RING/U-box"/>
    <property type="match status" value="1"/>
</dbReference>